<feature type="non-terminal residue" evidence="1">
    <location>
        <position position="1"/>
    </location>
</feature>
<dbReference type="EMBL" id="CAJVQC010126736">
    <property type="protein sequence ID" value="CAG8840433.1"/>
    <property type="molecule type" value="Genomic_DNA"/>
</dbReference>
<sequence>KQADALESINTSTYFSDWFECLRDAASTAVHLLLVLQGPVW</sequence>
<dbReference type="Proteomes" id="UP000789920">
    <property type="component" value="Unassembled WGS sequence"/>
</dbReference>
<keyword evidence="2" id="KW-1185">Reference proteome</keyword>
<comment type="caution">
    <text evidence="1">The sequence shown here is derived from an EMBL/GenBank/DDBJ whole genome shotgun (WGS) entry which is preliminary data.</text>
</comment>
<accession>A0ACA9SHY3</accession>
<protein>
    <submittedName>
        <fullName evidence="1">30271_t:CDS:1</fullName>
    </submittedName>
</protein>
<reference evidence="1" key="1">
    <citation type="submission" date="2021-06" db="EMBL/GenBank/DDBJ databases">
        <authorList>
            <person name="Kallberg Y."/>
            <person name="Tangrot J."/>
            <person name="Rosling A."/>
        </authorList>
    </citation>
    <scope>NUCLEOTIDE SEQUENCE</scope>
    <source>
        <strain evidence="1">MA461A</strain>
    </source>
</reference>
<organism evidence="1 2">
    <name type="scientific">Racocetra persica</name>
    <dbReference type="NCBI Taxonomy" id="160502"/>
    <lineage>
        <taxon>Eukaryota</taxon>
        <taxon>Fungi</taxon>
        <taxon>Fungi incertae sedis</taxon>
        <taxon>Mucoromycota</taxon>
        <taxon>Glomeromycotina</taxon>
        <taxon>Glomeromycetes</taxon>
        <taxon>Diversisporales</taxon>
        <taxon>Gigasporaceae</taxon>
        <taxon>Racocetra</taxon>
    </lineage>
</organism>
<proteinExistence type="predicted"/>
<feature type="non-terminal residue" evidence="1">
    <location>
        <position position="41"/>
    </location>
</feature>
<evidence type="ECO:0000313" key="2">
    <source>
        <dbReference type="Proteomes" id="UP000789920"/>
    </source>
</evidence>
<gene>
    <name evidence="1" type="ORF">RPERSI_LOCUS31428</name>
</gene>
<evidence type="ECO:0000313" key="1">
    <source>
        <dbReference type="EMBL" id="CAG8840433.1"/>
    </source>
</evidence>
<name>A0ACA9SHY3_9GLOM</name>